<evidence type="ECO:0000256" key="4">
    <source>
        <dbReference type="ARBA" id="ARBA00022527"/>
    </source>
</evidence>
<dbReference type="InterPro" id="IPR003591">
    <property type="entry name" value="Leu-rich_rpt_typical-subtyp"/>
</dbReference>
<dbReference type="InterPro" id="IPR032675">
    <property type="entry name" value="LRR_dom_sf"/>
</dbReference>
<keyword evidence="12 22" id="KW-0418">Kinase</keyword>
<dbReference type="Gene3D" id="3.80.10.10">
    <property type="entry name" value="Ribonuclease Inhibitor"/>
    <property type="match status" value="4"/>
</dbReference>
<dbReference type="HOGENOM" id="CLU_000288_22_0_1"/>
<evidence type="ECO:0000313" key="23">
    <source>
        <dbReference type="EnsemblPlants" id="KEH19795"/>
    </source>
</evidence>
<keyword evidence="8" id="KW-0812">Transmembrane</keyword>
<dbReference type="Gene3D" id="3.30.200.20">
    <property type="entry name" value="Phosphorylase Kinase, domain 1"/>
    <property type="match status" value="1"/>
</dbReference>
<evidence type="ECO:0000256" key="16">
    <source>
        <dbReference type="ARBA" id="ARBA00023170"/>
    </source>
</evidence>
<keyword evidence="3" id="KW-1003">Cell membrane</keyword>
<dbReference type="FunFam" id="3.80.10.10:FF:000095">
    <property type="entry name" value="LRR receptor-like serine/threonine-protein kinase GSO1"/>
    <property type="match status" value="1"/>
</dbReference>
<dbReference type="AlphaFoldDB" id="A0A072U1Y9"/>
<dbReference type="InterPro" id="IPR008271">
    <property type="entry name" value="Ser/Thr_kinase_AS"/>
</dbReference>
<keyword evidence="11 20" id="KW-0547">Nucleotide-binding</keyword>
<accession>A0A072U1Y9</accession>
<feature type="domain" description="Protein kinase" evidence="21">
    <location>
        <begin position="456"/>
        <end position="726"/>
    </location>
</feature>
<evidence type="ECO:0000256" key="7">
    <source>
        <dbReference type="ARBA" id="ARBA00022679"/>
    </source>
</evidence>
<evidence type="ECO:0000256" key="11">
    <source>
        <dbReference type="ARBA" id="ARBA00022741"/>
    </source>
</evidence>
<dbReference type="GO" id="GO:0004674">
    <property type="term" value="F:protein serine/threonine kinase activity"/>
    <property type="evidence" value="ECO:0007669"/>
    <property type="project" value="UniProtKB-KW"/>
</dbReference>
<keyword evidence="9" id="KW-0732">Signal</keyword>
<evidence type="ECO:0000256" key="2">
    <source>
        <dbReference type="ARBA" id="ARBA00012513"/>
    </source>
</evidence>
<dbReference type="GO" id="GO:0005524">
    <property type="term" value="F:ATP binding"/>
    <property type="evidence" value="ECO:0007669"/>
    <property type="project" value="UniProtKB-UniRule"/>
</dbReference>
<evidence type="ECO:0000259" key="21">
    <source>
        <dbReference type="PROSITE" id="PS50011"/>
    </source>
</evidence>
<dbReference type="InterPro" id="IPR000719">
    <property type="entry name" value="Prot_kinase_dom"/>
</dbReference>
<dbReference type="Proteomes" id="UP000002051">
    <property type="component" value="Chromosome 8"/>
</dbReference>
<evidence type="ECO:0000256" key="19">
    <source>
        <dbReference type="ARBA" id="ARBA00048679"/>
    </source>
</evidence>
<keyword evidence="13 20" id="KW-0067">ATP-binding</keyword>
<dbReference type="SUPFAM" id="SSF52047">
    <property type="entry name" value="RNI-like"/>
    <property type="match status" value="1"/>
</dbReference>
<evidence type="ECO:0000256" key="10">
    <source>
        <dbReference type="ARBA" id="ARBA00022737"/>
    </source>
</evidence>
<evidence type="ECO:0000256" key="18">
    <source>
        <dbReference type="ARBA" id="ARBA00047899"/>
    </source>
</evidence>
<name>A0A072U1Y9_MEDTR</name>
<keyword evidence="14" id="KW-1133">Transmembrane helix</keyword>
<gene>
    <name evidence="22" type="ordered locus">MTR_8g468620</name>
</gene>
<evidence type="ECO:0000256" key="20">
    <source>
        <dbReference type="PROSITE-ProRule" id="PRU10141"/>
    </source>
</evidence>
<dbReference type="SMART" id="SM00369">
    <property type="entry name" value="LRR_TYP"/>
    <property type="match status" value="6"/>
</dbReference>
<sequence length="732" mass="80981">MSSILKFNNSLLQDLFLSYNNFSGNLPSNICHGLPNIRVFDLYNNDLSGDMPTVWHQCEEMEQLHLSYNDFNKGPMPAGIRNMTKLQQLYLSRNNMEGTMPEEIGYLDKLEQLLLANNSFTGSIPSKIFNMSSLIGLYLEQNHLSGIIPSNTGYNLPSLQYLQLDHNNFVGNIPNSIFNSSNLIVFQLSDNAFSGTLPNIAFGDLRLLKSFYTYGNNLTIEDSHQFFTSLTNCRYLKYLDLSGNHVLPNLPKSIGNITSEYIRAKSCGIGGYIPLEVGNMTNLLYFNLYGWLEKLQVLSLAYNALKGSFIDELCLIKSLGSNNLNSKIPSSLWGLTDILMLDLSSNAFIGDFPPDIGNLIELNLSLAHNKLNGPIPTSLGKMISLISLDLSQNMLTGAVPKSLESLVYLQNINFSYNRLQGEIPDGGPFKNCTAISFMHSGPLCGNLRLQVPPCGKNRIKLLGRGSFGSVYQGELPDGEIIAVKVFDLQSEAKSKSFDAECNAMRNLRHRNLVKIISSCSNLDFKSLVMEFMSNGSVDSWLYSNNYCLSFLQRLNIMIDAASSIPVVHCDLKPSNVLLDENMVAHVSDFGIAKLMDEGQSETHTQTLATIGYLAPKYGSKGIVSVKGDVYSYGIMLMEIFTRKRPTDDMFVAELSLKTWISGSLPNSIMEVMDSNLVQITGDQIDDISTHMSSIFSLALSCCEDSPEARINTADVIASLIKIKALVLGANRV</sequence>
<dbReference type="InterPro" id="IPR011009">
    <property type="entry name" value="Kinase-like_dom_sf"/>
</dbReference>
<dbReference type="Gene3D" id="1.10.510.10">
    <property type="entry name" value="Transferase(Phosphotransferase) domain 1"/>
    <property type="match status" value="1"/>
</dbReference>
<protein>
    <recommendedName>
        <fullName evidence="2">non-specific serine/threonine protein kinase</fullName>
        <ecNumber evidence="2">2.7.11.1</ecNumber>
    </recommendedName>
</protein>
<comment type="catalytic activity">
    <reaction evidence="18">
        <text>L-threonyl-[protein] + ATP = O-phospho-L-threonyl-[protein] + ADP + H(+)</text>
        <dbReference type="Rhea" id="RHEA:46608"/>
        <dbReference type="Rhea" id="RHEA-COMP:11060"/>
        <dbReference type="Rhea" id="RHEA-COMP:11605"/>
        <dbReference type="ChEBI" id="CHEBI:15378"/>
        <dbReference type="ChEBI" id="CHEBI:30013"/>
        <dbReference type="ChEBI" id="CHEBI:30616"/>
        <dbReference type="ChEBI" id="CHEBI:61977"/>
        <dbReference type="ChEBI" id="CHEBI:456216"/>
        <dbReference type="EC" id="2.7.11.1"/>
    </reaction>
</comment>
<evidence type="ECO:0000256" key="13">
    <source>
        <dbReference type="ARBA" id="ARBA00022840"/>
    </source>
</evidence>
<dbReference type="InterPro" id="IPR017441">
    <property type="entry name" value="Protein_kinase_ATP_BS"/>
</dbReference>
<dbReference type="PANTHER" id="PTHR27008">
    <property type="entry name" value="OS04G0122200 PROTEIN"/>
    <property type="match status" value="1"/>
</dbReference>
<keyword evidence="4" id="KW-0723">Serine/threonine-protein kinase</keyword>
<evidence type="ECO:0000256" key="14">
    <source>
        <dbReference type="ARBA" id="ARBA00022989"/>
    </source>
</evidence>
<organism evidence="22 24">
    <name type="scientific">Medicago truncatula</name>
    <name type="common">Barrel medic</name>
    <name type="synonym">Medicago tribuloides</name>
    <dbReference type="NCBI Taxonomy" id="3880"/>
    <lineage>
        <taxon>Eukaryota</taxon>
        <taxon>Viridiplantae</taxon>
        <taxon>Streptophyta</taxon>
        <taxon>Embryophyta</taxon>
        <taxon>Tracheophyta</taxon>
        <taxon>Spermatophyta</taxon>
        <taxon>Magnoliopsida</taxon>
        <taxon>eudicotyledons</taxon>
        <taxon>Gunneridae</taxon>
        <taxon>Pentapetalae</taxon>
        <taxon>rosids</taxon>
        <taxon>fabids</taxon>
        <taxon>Fabales</taxon>
        <taxon>Fabaceae</taxon>
        <taxon>Papilionoideae</taxon>
        <taxon>50 kb inversion clade</taxon>
        <taxon>NPAAA clade</taxon>
        <taxon>Hologalegina</taxon>
        <taxon>IRL clade</taxon>
        <taxon>Trifolieae</taxon>
        <taxon>Medicago</taxon>
    </lineage>
</organism>
<keyword evidence="7" id="KW-0808">Transferase</keyword>
<keyword evidence="24" id="KW-1185">Reference proteome</keyword>
<evidence type="ECO:0000256" key="15">
    <source>
        <dbReference type="ARBA" id="ARBA00023136"/>
    </source>
</evidence>
<evidence type="ECO:0000313" key="24">
    <source>
        <dbReference type="Proteomes" id="UP000002051"/>
    </source>
</evidence>
<dbReference type="PROSITE" id="PS00107">
    <property type="entry name" value="PROTEIN_KINASE_ATP"/>
    <property type="match status" value="1"/>
</dbReference>
<dbReference type="Pfam" id="PF00069">
    <property type="entry name" value="Pkinase"/>
    <property type="match status" value="1"/>
</dbReference>
<dbReference type="FunFam" id="1.10.510.10:FF:000358">
    <property type="entry name" value="Putative leucine-rich repeat receptor-like serine/threonine-protein kinase"/>
    <property type="match status" value="1"/>
</dbReference>
<reference evidence="22 24" key="1">
    <citation type="journal article" date="2011" name="Nature">
        <title>The Medicago genome provides insight into the evolution of rhizobial symbioses.</title>
        <authorList>
            <person name="Young N.D."/>
            <person name="Debelle F."/>
            <person name="Oldroyd G.E."/>
            <person name="Geurts R."/>
            <person name="Cannon S.B."/>
            <person name="Udvardi M.K."/>
            <person name="Benedito V.A."/>
            <person name="Mayer K.F."/>
            <person name="Gouzy J."/>
            <person name="Schoof H."/>
            <person name="Van de Peer Y."/>
            <person name="Proost S."/>
            <person name="Cook D.R."/>
            <person name="Meyers B.C."/>
            <person name="Spannagl M."/>
            <person name="Cheung F."/>
            <person name="De Mita S."/>
            <person name="Krishnakumar V."/>
            <person name="Gundlach H."/>
            <person name="Zhou S."/>
            <person name="Mudge J."/>
            <person name="Bharti A.K."/>
            <person name="Murray J.D."/>
            <person name="Naoumkina M.A."/>
            <person name="Rosen B."/>
            <person name="Silverstein K.A."/>
            <person name="Tang H."/>
            <person name="Rombauts S."/>
            <person name="Zhao P.X."/>
            <person name="Zhou P."/>
            <person name="Barbe V."/>
            <person name="Bardou P."/>
            <person name="Bechner M."/>
            <person name="Bellec A."/>
            <person name="Berger A."/>
            <person name="Berges H."/>
            <person name="Bidwell S."/>
            <person name="Bisseling T."/>
            <person name="Choisne N."/>
            <person name="Couloux A."/>
            <person name="Denny R."/>
            <person name="Deshpande S."/>
            <person name="Dai X."/>
            <person name="Doyle J.J."/>
            <person name="Dudez A.M."/>
            <person name="Farmer A.D."/>
            <person name="Fouteau S."/>
            <person name="Franken C."/>
            <person name="Gibelin C."/>
            <person name="Gish J."/>
            <person name="Goldstein S."/>
            <person name="Gonzalez A.J."/>
            <person name="Green P.J."/>
            <person name="Hallab A."/>
            <person name="Hartog M."/>
            <person name="Hua A."/>
            <person name="Humphray S.J."/>
            <person name="Jeong D.H."/>
            <person name="Jing Y."/>
            <person name="Jocker A."/>
            <person name="Kenton S.M."/>
            <person name="Kim D.J."/>
            <person name="Klee K."/>
            <person name="Lai H."/>
            <person name="Lang C."/>
            <person name="Lin S."/>
            <person name="Macmil S.L."/>
            <person name="Magdelenat G."/>
            <person name="Matthews L."/>
            <person name="McCorrison J."/>
            <person name="Monaghan E.L."/>
            <person name="Mun J.H."/>
            <person name="Najar F.Z."/>
            <person name="Nicholson C."/>
            <person name="Noirot C."/>
            <person name="O'Bleness M."/>
            <person name="Paule C.R."/>
            <person name="Poulain J."/>
            <person name="Prion F."/>
            <person name="Qin B."/>
            <person name="Qu C."/>
            <person name="Retzel E.F."/>
            <person name="Riddle C."/>
            <person name="Sallet E."/>
            <person name="Samain S."/>
            <person name="Samson N."/>
            <person name="Sanders I."/>
            <person name="Saurat O."/>
            <person name="Scarpelli C."/>
            <person name="Schiex T."/>
            <person name="Segurens B."/>
            <person name="Severin A.J."/>
            <person name="Sherrier D.J."/>
            <person name="Shi R."/>
            <person name="Sims S."/>
            <person name="Singer S.R."/>
            <person name="Sinharoy S."/>
            <person name="Sterck L."/>
            <person name="Viollet A."/>
            <person name="Wang B.B."/>
            <person name="Wang K."/>
            <person name="Wang M."/>
            <person name="Wang X."/>
            <person name="Warfsmann J."/>
            <person name="Weissenbach J."/>
            <person name="White D.D."/>
            <person name="White J.D."/>
            <person name="Wiley G.B."/>
            <person name="Wincker P."/>
            <person name="Xing Y."/>
            <person name="Yang L."/>
            <person name="Yao Z."/>
            <person name="Ying F."/>
            <person name="Zhai J."/>
            <person name="Zhou L."/>
            <person name="Zuber A."/>
            <person name="Denarie J."/>
            <person name="Dixon R.A."/>
            <person name="May G.D."/>
            <person name="Schwartz D.C."/>
            <person name="Rogers J."/>
            <person name="Quetier F."/>
            <person name="Town C.D."/>
            <person name="Roe B.A."/>
        </authorList>
    </citation>
    <scope>NUCLEOTIDE SEQUENCE [LARGE SCALE GENOMIC DNA]</scope>
    <source>
        <strain evidence="22">A17</strain>
        <strain evidence="23 24">cv. Jemalong A17</strain>
    </source>
</reference>
<dbReference type="SMART" id="SM00220">
    <property type="entry name" value="S_TKc"/>
    <property type="match status" value="1"/>
</dbReference>
<keyword evidence="15" id="KW-0472">Membrane</keyword>
<comment type="catalytic activity">
    <reaction evidence="19">
        <text>L-seryl-[protein] + ATP = O-phospho-L-seryl-[protein] + ADP + H(+)</text>
        <dbReference type="Rhea" id="RHEA:17989"/>
        <dbReference type="Rhea" id="RHEA-COMP:9863"/>
        <dbReference type="Rhea" id="RHEA-COMP:11604"/>
        <dbReference type="ChEBI" id="CHEBI:15378"/>
        <dbReference type="ChEBI" id="CHEBI:29999"/>
        <dbReference type="ChEBI" id="CHEBI:30616"/>
        <dbReference type="ChEBI" id="CHEBI:83421"/>
        <dbReference type="ChEBI" id="CHEBI:456216"/>
        <dbReference type="EC" id="2.7.11.1"/>
    </reaction>
</comment>
<feature type="binding site" evidence="20">
    <location>
        <position position="484"/>
    </location>
    <ligand>
        <name>ATP</name>
        <dbReference type="ChEBI" id="CHEBI:30616"/>
    </ligand>
</feature>
<reference evidence="22 24" key="2">
    <citation type="journal article" date="2014" name="BMC Genomics">
        <title>An improved genome release (version Mt4.0) for the model legume Medicago truncatula.</title>
        <authorList>
            <person name="Tang H."/>
            <person name="Krishnakumar V."/>
            <person name="Bidwell S."/>
            <person name="Rosen B."/>
            <person name="Chan A."/>
            <person name="Zhou S."/>
            <person name="Gentzbittel L."/>
            <person name="Childs K.L."/>
            <person name="Yandell M."/>
            <person name="Gundlach H."/>
            <person name="Mayer K.F."/>
            <person name="Schwartz D.C."/>
            <person name="Town C.D."/>
        </authorList>
    </citation>
    <scope>GENOME REANNOTATION</scope>
    <source>
        <strain evidence="22">A17</strain>
        <strain evidence="23 24">cv. Jemalong A17</strain>
    </source>
</reference>
<dbReference type="EC" id="2.7.11.1" evidence="2"/>
<dbReference type="PROSITE" id="PS00108">
    <property type="entry name" value="PROTEIN_KINASE_ST"/>
    <property type="match status" value="1"/>
</dbReference>
<evidence type="ECO:0000256" key="17">
    <source>
        <dbReference type="ARBA" id="ARBA00023180"/>
    </source>
</evidence>
<dbReference type="PROSITE" id="PS50011">
    <property type="entry name" value="PROTEIN_KINASE_DOM"/>
    <property type="match status" value="1"/>
</dbReference>
<comment type="subcellular location">
    <subcellularLocation>
        <location evidence="1">Cell membrane</location>
        <topology evidence="1">Single-pass membrane protein</topology>
    </subcellularLocation>
</comment>
<dbReference type="EnsemblPlants" id="KEH19795">
    <property type="protein sequence ID" value="KEH19795"/>
    <property type="gene ID" value="MTR_8g468620"/>
</dbReference>
<evidence type="ECO:0000256" key="8">
    <source>
        <dbReference type="ARBA" id="ARBA00022692"/>
    </source>
</evidence>
<evidence type="ECO:0000256" key="12">
    <source>
        <dbReference type="ARBA" id="ARBA00022777"/>
    </source>
</evidence>
<dbReference type="Pfam" id="PF00560">
    <property type="entry name" value="LRR_1"/>
    <property type="match status" value="4"/>
</dbReference>
<evidence type="ECO:0000256" key="5">
    <source>
        <dbReference type="ARBA" id="ARBA00022553"/>
    </source>
</evidence>
<dbReference type="InterPro" id="IPR051809">
    <property type="entry name" value="Plant_receptor-like_S/T_kinase"/>
</dbReference>
<evidence type="ECO:0000256" key="1">
    <source>
        <dbReference type="ARBA" id="ARBA00004162"/>
    </source>
</evidence>
<dbReference type="GO" id="GO:0005886">
    <property type="term" value="C:plasma membrane"/>
    <property type="evidence" value="ECO:0007669"/>
    <property type="project" value="UniProtKB-SubCell"/>
</dbReference>
<proteinExistence type="predicted"/>
<dbReference type="Pfam" id="PF13855">
    <property type="entry name" value="LRR_8"/>
    <property type="match status" value="1"/>
</dbReference>
<dbReference type="SUPFAM" id="SSF56112">
    <property type="entry name" value="Protein kinase-like (PK-like)"/>
    <property type="match status" value="1"/>
</dbReference>
<keyword evidence="6" id="KW-0433">Leucine-rich repeat</keyword>
<dbReference type="PANTHER" id="PTHR27008:SF585">
    <property type="entry name" value="PROTEIN KINASE DOMAIN-CONTAINING PROTEIN"/>
    <property type="match status" value="1"/>
</dbReference>
<keyword evidence="16 22" id="KW-0675">Receptor</keyword>
<keyword evidence="5" id="KW-0597">Phosphoprotein</keyword>
<evidence type="ECO:0000256" key="9">
    <source>
        <dbReference type="ARBA" id="ARBA00022729"/>
    </source>
</evidence>
<evidence type="ECO:0000256" key="3">
    <source>
        <dbReference type="ARBA" id="ARBA00022475"/>
    </source>
</evidence>
<dbReference type="InterPro" id="IPR001611">
    <property type="entry name" value="Leu-rich_rpt"/>
</dbReference>
<evidence type="ECO:0000256" key="6">
    <source>
        <dbReference type="ARBA" id="ARBA00022614"/>
    </source>
</evidence>
<keyword evidence="17" id="KW-0325">Glycoprotein</keyword>
<dbReference type="EMBL" id="CM001224">
    <property type="protein sequence ID" value="KEH19795.1"/>
    <property type="molecule type" value="Genomic_DNA"/>
</dbReference>
<evidence type="ECO:0000313" key="22">
    <source>
        <dbReference type="EMBL" id="KEH19795.1"/>
    </source>
</evidence>
<keyword evidence="10" id="KW-0677">Repeat</keyword>
<reference evidence="23" key="3">
    <citation type="submission" date="2015-04" db="UniProtKB">
        <authorList>
            <consortium name="EnsemblPlants"/>
        </authorList>
    </citation>
    <scope>IDENTIFICATION</scope>
    <source>
        <strain evidence="23">cv. Jemalong A17</strain>
    </source>
</reference>